<protein>
    <submittedName>
        <fullName evidence="2">Beta-ketoacyl synthase chain length factor</fullName>
    </submittedName>
</protein>
<dbReference type="InterPro" id="IPR014030">
    <property type="entry name" value="Ketoacyl_synth_N"/>
</dbReference>
<keyword evidence="3" id="KW-1185">Reference proteome</keyword>
<dbReference type="InterPro" id="IPR016039">
    <property type="entry name" value="Thiolase-like"/>
</dbReference>
<sequence>MTNNKNIINFTVDQYYALCESLSSADDWKAWLNDSEFSSSNKTPVNHIPAMMRRRMSPLSKIAVQVALELIEQHDIGYIVFSSRHGELPRTVELIKSILVGDDASPMAFSQSVHNTAAGLTTIATKQAIPVTSLAAGQDTFQQALIESFTYLSEPELTKKKVLLVDFDAPLPNEYKEFESELFATYAVGLVISAGTAFNVTWQSNNNNQLTTKNDTLLPQSIECFKHLLTNSHSWNIYSKRILWGWHKSE</sequence>
<dbReference type="Proteomes" id="UP001210678">
    <property type="component" value="Unassembled WGS sequence"/>
</dbReference>
<gene>
    <name evidence="2" type="ORF">PGX00_06165</name>
</gene>
<evidence type="ECO:0000313" key="2">
    <source>
        <dbReference type="EMBL" id="MDB1123266.1"/>
    </source>
</evidence>
<dbReference type="RefSeq" id="WP_272133723.1">
    <property type="nucleotide sequence ID" value="NZ_JAQLOI010000001.1"/>
</dbReference>
<evidence type="ECO:0000313" key="3">
    <source>
        <dbReference type="Proteomes" id="UP001210678"/>
    </source>
</evidence>
<organism evidence="2 3">
    <name type="scientific">Vibrio algarum</name>
    <dbReference type="NCBI Taxonomy" id="3020714"/>
    <lineage>
        <taxon>Bacteria</taxon>
        <taxon>Pseudomonadati</taxon>
        <taxon>Pseudomonadota</taxon>
        <taxon>Gammaproteobacteria</taxon>
        <taxon>Vibrionales</taxon>
        <taxon>Vibrionaceae</taxon>
        <taxon>Vibrio</taxon>
    </lineage>
</organism>
<accession>A0ABT4YNZ0</accession>
<comment type="caution">
    <text evidence="2">The sequence shown here is derived from an EMBL/GenBank/DDBJ whole genome shotgun (WGS) entry which is preliminary data.</text>
</comment>
<dbReference type="EMBL" id="JAQLOI010000001">
    <property type="protein sequence ID" value="MDB1123266.1"/>
    <property type="molecule type" value="Genomic_DNA"/>
</dbReference>
<feature type="domain" description="Beta-ketoacyl synthase-like N-terminal" evidence="1">
    <location>
        <begin position="28"/>
        <end position="246"/>
    </location>
</feature>
<dbReference type="SUPFAM" id="SSF53901">
    <property type="entry name" value="Thiolase-like"/>
    <property type="match status" value="1"/>
</dbReference>
<evidence type="ECO:0000259" key="1">
    <source>
        <dbReference type="Pfam" id="PF13723"/>
    </source>
</evidence>
<dbReference type="Pfam" id="PF13723">
    <property type="entry name" value="Ketoacyl-synt_2"/>
    <property type="match status" value="1"/>
</dbReference>
<proteinExistence type="predicted"/>
<reference evidence="2 3" key="1">
    <citation type="submission" date="2023-01" db="EMBL/GenBank/DDBJ databases">
        <title>Vibrio sp. KJ40-1 sp.nov, isolated from marine algae.</title>
        <authorList>
            <person name="Butt M."/>
            <person name="Kim J.M.J."/>
            <person name="Jeon C.O.C."/>
        </authorList>
    </citation>
    <scope>NUCLEOTIDE SEQUENCE [LARGE SCALE GENOMIC DNA]</scope>
    <source>
        <strain evidence="2 3">KJ40-1</strain>
    </source>
</reference>
<name>A0ABT4YNZ0_9VIBR</name>